<dbReference type="PANTHER" id="PTHR28307">
    <property type="entry name" value="PROTEIN PAL1"/>
    <property type="match status" value="1"/>
</dbReference>
<evidence type="ECO:0000313" key="3">
    <source>
        <dbReference type="Proteomes" id="UP000799767"/>
    </source>
</evidence>
<accession>A0A6A6PYB5</accession>
<protein>
    <submittedName>
        <fullName evidence="2">Pal1 cell morphology protein-domain-containing protein</fullName>
    </submittedName>
</protein>
<keyword evidence="3" id="KW-1185">Reference proteome</keyword>
<dbReference type="AlphaFoldDB" id="A0A6A6PYB5"/>
<feature type="region of interest" description="Disordered" evidence="1">
    <location>
        <begin position="298"/>
        <end position="430"/>
    </location>
</feature>
<feature type="compositionally biased region" description="Polar residues" evidence="1">
    <location>
        <begin position="72"/>
        <end position="83"/>
    </location>
</feature>
<proteinExistence type="predicted"/>
<dbReference type="EMBL" id="MU001634">
    <property type="protein sequence ID" value="KAF2484217.1"/>
    <property type="molecule type" value="Genomic_DNA"/>
</dbReference>
<feature type="compositionally biased region" description="Basic residues" evidence="1">
    <location>
        <begin position="511"/>
        <end position="521"/>
    </location>
</feature>
<dbReference type="Pfam" id="PF08316">
    <property type="entry name" value="Pal1"/>
    <property type="match status" value="1"/>
</dbReference>
<feature type="compositionally biased region" description="Polar residues" evidence="1">
    <location>
        <begin position="15"/>
        <end position="26"/>
    </location>
</feature>
<dbReference type="GeneID" id="54474264"/>
<evidence type="ECO:0000313" key="2">
    <source>
        <dbReference type="EMBL" id="KAF2484217.1"/>
    </source>
</evidence>
<feature type="region of interest" description="Disordered" evidence="1">
    <location>
        <begin position="238"/>
        <end position="258"/>
    </location>
</feature>
<dbReference type="OrthoDB" id="5352132at2759"/>
<evidence type="ECO:0000256" key="1">
    <source>
        <dbReference type="SAM" id="MobiDB-lite"/>
    </source>
</evidence>
<sequence length="528" mass="58416">MAADTVAPERHQPPTHLNLNLSSNNPFRKRLSSHSNSPRSVDPTMQQFPFHANNPPTTTLASKNPFLDPSENKQQPVTSNTTAVDDIFREMSVSNEKDKPAFSNGPLPKRAGTQGPQQRPPPLDDRRDRPAPRGPPRPGDSPVKRPTEHRRRASESSVMEAERKDRHGRSERPGDRSDRPTRTESEERRRRERRREREERHKREKERIAAGGKPRKGQRHLDLIDKLDVTGVYGQGLFHHDGPFDACNPARNAKKDRRAPMQAFPEGSMNMALGGSGPNRSRVDLDKLYGRVEESFNDYGATRKADTTSRPQGPPERGEQTPYFHSTDRTEPVHGVESTGLGTSTFLEGAPASKSALQRHESDENAIDSTLGGGLQRKKSLAQRLRGMSASQARPANLGKSLRTPESRWNGGPVELSDGPARATSAGGPAKAVYTKENEVNVFDNEYDRAFERRGTEIKFAQQEKPTLSYNRAPASPRGDGLTRSVTAEAAIASPTEEKPSVGGGLLNRMKSLKGGRRARPERKDSTS</sequence>
<gene>
    <name evidence="2" type="ORF">BDY17DRAFT_295218</name>
</gene>
<feature type="compositionally biased region" description="Basic and acidic residues" evidence="1">
    <location>
        <begin position="122"/>
        <end position="131"/>
    </location>
</feature>
<feature type="compositionally biased region" description="Polar residues" evidence="1">
    <location>
        <begin position="33"/>
        <end position="47"/>
    </location>
</feature>
<feature type="compositionally biased region" description="Basic and acidic residues" evidence="1">
    <location>
        <begin position="160"/>
        <end position="208"/>
    </location>
</feature>
<name>A0A6A6PYB5_9PEZI</name>
<feature type="region of interest" description="Disordered" evidence="1">
    <location>
        <begin position="1"/>
        <end position="221"/>
    </location>
</feature>
<feature type="region of interest" description="Disordered" evidence="1">
    <location>
        <begin position="263"/>
        <end position="282"/>
    </location>
</feature>
<dbReference type="InterPro" id="IPR013226">
    <property type="entry name" value="Pal1"/>
</dbReference>
<dbReference type="GO" id="GO:0005737">
    <property type="term" value="C:cytoplasm"/>
    <property type="evidence" value="ECO:0007669"/>
    <property type="project" value="TreeGrafter"/>
</dbReference>
<dbReference type="PANTHER" id="PTHR28307:SF2">
    <property type="entry name" value="PROTEIN PAL1"/>
    <property type="match status" value="1"/>
</dbReference>
<dbReference type="RefSeq" id="XP_033590787.1">
    <property type="nucleotide sequence ID" value="XM_033733262.1"/>
</dbReference>
<dbReference type="Proteomes" id="UP000799767">
    <property type="component" value="Unassembled WGS sequence"/>
</dbReference>
<reference evidence="2" key="1">
    <citation type="journal article" date="2020" name="Stud. Mycol.">
        <title>101 Dothideomycetes genomes: a test case for predicting lifestyles and emergence of pathogens.</title>
        <authorList>
            <person name="Haridas S."/>
            <person name="Albert R."/>
            <person name="Binder M."/>
            <person name="Bloem J."/>
            <person name="Labutti K."/>
            <person name="Salamov A."/>
            <person name="Andreopoulos B."/>
            <person name="Baker S."/>
            <person name="Barry K."/>
            <person name="Bills G."/>
            <person name="Bluhm B."/>
            <person name="Cannon C."/>
            <person name="Castanera R."/>
            <person name="Culley D."/>
            <person name="Daum C."/>
            <person name="Ezra D."/>
            <person name="Gonzalez J."/>
            <person name="Henrissat B."/>
            <person name="Kuo A."/>
            <person name="Liang C."/>
            <person name="Lipzen A."/>
            <person name="Lutzoni F."/>
            <person name="Magnuson J."/>
            <person name="Mondo S."/>
            <person name="Nolan M."/>
            <person name="Ohm R."/>
            <person name="Pangilinan J."/>
            <person name="Park H.-J."/>
            <person name="Ramirez L."/>
            <person name="Alfaro M."/>
            <person name="Sun H."/>
            <person name="Tritt A."/>
            <person name="Yoshinaga Y."/>
            <person name="Zwiers L.-H."/>
            <person name="Turgeon B."/>
            <person name="Goodwin S."/>
            <person name="Spatafora J."/>
            <person name="Crous P."/>
            <person name="Grigoriev I."/>
        </authorList>
    </citation>
    <scope>NUCLEOTIDE SEQUENCE</scope>
    <source>
        <strain evidence="2">CBS 113389</strain>
    </source>
</reference>
<organism evidence="2 3">
    <name type="scientific">Neohortaea acidophila</name>
    <dbReference type="NCBI Taxonomy" id="245834"/>
    <lineage>
        <taxon>Eukaryota</taxon>
        <taxon>Fungi</taxon>
        <taxon>Dikarya</taxon>
        <taxon>Ascomycota</taxon>
        <taxon>Pezizomycotina</taxon>
        <taxon>Dothideomycetes</taxon>
        <taxon>Dothideomycetidae</taxon>
        <taxon>Mycosphaerellales</taxon>
        <taxon>Teratosphaeriaceae</taxon>
        <taxon>Neohortaea</taxon>
    </lineage>
</organism>
<feature type="region of interest" description="Disordered" evidence="1">
    <location>
        <begin position="457"/>
        <end position="528"/>
    </location>
</feature>